<dbReference type="SMART" id="SM00344">
    <property type="entry name" value="HTH_ASNC"/>
    <property type="match status" value="1"/>
</dbReference>
<organism evidence="5">
    <name type="scientific">Vibrio vulnificus</name>
    <dbReference type="NCBI Taxonomy" id="672"/>
    <lineage>
        <taxon>Bacteria</taxon>
        <taxon>Pseudomonadati</taxon>
        <taxon>Pseudomonadota</taxon>
        <taxon>Gammaproteobacteria</taxon>
        <taxon>Vibrionales</taxon>
        <taxon>Vibrionaceae</taxon>
        <taxon>Vibrio</taxon>
    </lineage>
</organism>
<keyword evidence="3" id="KW-0804">Transcription</keyword>
<feature type="domain" description="HTH asnC-type" evidence="4">
    <location>
        <begin position="1"/>
        <end position="62"/>
    </location>
</feature>
<dbReference type="InterPro" id="IPR019885">
    <property type="entry name" value="Tscrpt_reg_HTH_AsnC-type_CS"/>
</dbReference>
<dbReference type="SUPFAM" id="SSF54909">
    <property type="entry name" value="Dimeric alpha+beta barrel"/>
    <property type="match status" value="1"/>
</dbReference>
<sequence>MDKFDKQLLTILRNDARSSVTDMAKAVNLSRSAVTARIKKLESDGVILGYHADIAEEKASEKIAAYLALKFDTSASSHHCEAYAKEIYLIDGVKWCHAISGETDMMLYVEVTTMTRLNQIREQLQAFPELKHVITHTVLTEFFNTTKVTDYA</sequence>
<dbReference type="InterPro" id="IPR019887">
    <property type="entry name" value="Tscrpt_reg_AsnC/Lrp_C"/>
</dbReference>
<dbReference type="PROSITE" id="PS00519">
    <property type="entry name" value="HTH_ASNC_1"/>
    <property type="match status" value="1"/>
</dbReference>
<dbReference type="EMBL" id="DACRBY010000014">
    <property type="protein sequence ID" value="HAS8540536.1"/>
    <property type="molecule type" value="Genomic_DNA"/>
</dbReference>
<dbReference type="PRINTS" id="PR00033">
    <property type="entry name" value="HTHASNC"/>
</dbReference>
<dbReference type="Pfam" id="PF01037">
    <property type="entry name" value="AsnC_trans_reg"/>
    <property type="match status" value="1"/>
</dbReference>
<dbReference type="PANTHER" id="PTHR30154:SF34">
    <property type="entry name" value="TRANSCRIPTIONAL REGULATOR AZLB"/>
    <property type="match status" value="1"/>
</dbReference>
<proteinExistence type="predicted"/>
<dbReference type="GO" id="GO:0043565">
    <property type="term" value="F:sequence-specific DNA binding"/>
    <property type="evidence" value="ECO:0007669"/>
    <property type="project" value="InterPro"/>
</dbReference>
<dbReference type="GO" id="GO:0005829">
    <property type="term" value="C:cytosol"/>
    <property type="evidence" value="ECO:0007669"/>
    <property type="project" value="TreeGrafter"/>
</dbReference>
<dbReference type="SUPFAM" id="SSF46785">
    <property type="entry name" value="Winged helix' DNA-binding domain"/>
    <property type="match status" value="1"/>
</dbReference>
<dbReference type="Proteomes" id="UP000863257">
    <property type="component" value="Unassembled WGS sequence"/>
</dbReference>
<evidence type="ECO:0000256" key="2">
    <source>
        <dbReference type="ARBA" id="ARBA00023125"/>
    </source>
</evidence>
<dbReference type="Gene3D" id="3.30.70.920">
    <property type="match status" value="1"/>
</dbReference>
<comment type="caution">
    <text evidence="5">The sequence shown here is derived from an EMBL/GenBank/DDBJ whole genome shotgun (WGS) entry which is preliminary data.</text>
</comment>
<evidence type="ECO:0000256" key="1">
    <source>
        <dbReference type="ARBA" id="ARBA00023015"/>
    </source>
</evidence>
<dbReference type="AlphaFoldDB" id="A0A8H9TEY5"/>
<dbReference type="InterPro" id="IPR036388">
    <property type="entry name" value="WH-like_DNA-bd_sf"/>
</dbReference>
<accession>A0A8H9TEY5</accession>
<name>A0A8H9TEY5_VIBVL</name>
<reference evidence="5" key="1">
    <citation type="journal article" date="2018" name="Genome Biol.">
        <title>SKESA: strategic k-mer extension for scrupulous assemblies.</title>
        <authorList>
            <person name="Souvorov A."/>
            <person name="Agarwala R."/>
            <person name="Lipman D.J."/>
        </authorList>
    </citation>
    <scope>NUCLEOTIDE SEQUENCE</scope>
    <source>
        <strain evidence="5">BCW_3452</strain>
    </source>
</reference>
<keyword evidence="1" id="KW-0805">Transcription regulation</keyword>
<dbReference type="GO" id="GO:0006355">
    <property type="term" value="P:regulation of DNA-templated transcription"/>
    <property type="evidence" value="ECO:0007669"/>
    <property type="project" value="UniProtKB-ARBA"/>
</dbReference>
<dbReference type="PROSITE" id="PS50956">
    <property type="entry name" value="HTH_ASNC_2"/>
    <property type="match status" value="1"/>
</dbReference>
<gene>
    <name evidence="5" type="ORF">I7730_12140</name>
</gene>
<dbReference type="InterPro" id="IPR000485">
    <property type="entry name" value="AsnC-type_HTH_dom"/>
</dbReference>
<evidence type="ECO:0000313" key="5">
    <source>
        <dbReference type="EMBL" id="HAS8540536.1"/>
    </source>
</evidence>
<reference evidence="5" key="2">
    <citation type="submission" date="2019-01" db="EMBL/GenBank/DDBJ databases">
        <authorList>
            <consortium name="NCBI Pathogen Detection Project"/>
        </authorList>
    </citation>
    <scope>NUCLEOTIDE SEQUENCE</scope>
    <source>
        <strain evidence="5">BCW_3452</strain>
    </source>
</reference>
<dbReference type="GO" id="GO:0043200">
    <property type="term" value="P:response to amino acid"/>
    <property type="evidence" value="ECO:0007669"/>
    <property type="project" value="TreeGrafter"/>
</dbReference>
<dbReference type="CDD" id="cd00090">
    <property type="entry name" value="HTH_ARSR"/>
    <property type="match status" value="1"/>
</dbReference>
<dbReference type="PANTHER" id="PTHR30154">
    <property type="entry name" value="LEUCINE-RESPONSIVE REGULATORY PROTEIN"/>
    <property type="match status" value="1"/>
</dbReference>
<dbReference type="RefSeq" id="WP_039467324.1">
    <property type="nucleotide sequence ID" value="NZ_CP035783.1"/>
</dbReference>
<dbReference type="InterPro" id="IPR011991">
    <property type="entry name" value="ArsR-like_HTH"/>
</dbReference>
<dbReference type="Gene3D" id="1.10.10.10">
    <property type="entry name" value="Winged helix-like DNA-binding domain superfamily/Winged helix DNA-binding domain"/>
    <property type="match status" value="1"/>
</dbReference>
<dbReference type="InterPro" id="IPR011008">
    <property type="entry name" value="Dimeric_a/b-barrel"/>
</dbReference>
<dbReference type="InterPro" id="IPR019888">
    <property type="entry name" value="Tscrpt_reg_AsnC-like"/>
</dbReference>
<dbReference type="Pfam" id="PF13404">
    <property type="entry name" value="HTH_AsnC-type"/>
    <property type="match status" value="1"/>
</dbReference>
<keyword evidence="2" id="KW-0238">DNA-binding</keyword>
<dbReference type="InterPro" id="IPR036390">
    <property type="entry name" value="WH_DNA-bd_sf"/>
</dbReference>
<evidence type="ECO:0000259" key="4">
    <source>
        <dbReference type="PROSITE" id="PS50956"/>
    </source>
</evidence>
<evidence type="ECO:0000256" key="3">
    <source>
        <dbReference type="ARBA" id="ARBA00023163"/>
    </source>
</evidence>
<protein>
    <submittedName>
        <fullName evidence="5">Lrp/AsnC family transcriptional regulator</fullName>
    </submittedName>
</protein>